<evidence type="ECO:0000256" key="6">
    <source>
        <dbReference type="RuleBase" id="RU000553"/>
    </source>
</evidence>
<dbReference type="SUPFAM" id="SSF54975">
    <property type="entry name" value="Acylphosphatase/BLUF domain-like"/>
    <property type="match status" value="1"/>
</dbReference>
<evidence type="ECO:0000256" key="1">
    <source>
        <dbReference type="ARBA" id="ARBA00005614"/>
    </source>
</evidence>
<dbReference type="FunCoup" id="B4LNS0">
    <property type="interactions" value="46"/>
</dbReference>
<dbReference type="STRING" id="7244.B4LNS0"/>
<dbReference type="PROSITE" id="PS00150">
    <property type="entry name" value="ACYLPHOSPHATASE_1"/>
    <property type="match status" value="1"/>
</dbReference>
<dbReference type="PANTHER" id="PTHR10029">
    <property type="entry name" value="ACYLPHOSPHATASE"/>
    <property type="match status" value="1"/>
</dbReference>
<evidence type="ECO:0000256" key="5">
    <source>
        <dbReference type="PROSITE-ProRule" id="PRU00520"/>
    </source>
</evidence>
<dbReference type="HOGENOM" id="CLU_141932_0_1_1"/>
<dbReference type="OrthoDB" id="7961613at2759"/>
<dbReference type="InterPro" id="IPR036046">
    <property type="entry name" value="Acylphosphatase-like_dom_sf"/>
</dbReference>
<dbReference type="InterPro" id="IPR017968">
    <property type="entry name" value="Acylphosphatase_CS"/>
</dbReference>
<dbReference type="PhylomeDB" id="B4LNS0"/>
<dbReference type="EC" id="3.6.1.7" evidence="2 5"/>
<dbReference type="FunFam" id="3.30.70.100:FF:000011">
    <property type="entry name" value="Acylphosphatase"/>
    <property type="match status" value="1"/>
</dbReference>
<protein>
    <recommendedName>
        <fullName evidence="2 5">Acylphosphatase</fullName>
        <ecNumber evidence="2 5">3.6.1.7</ecNumber>
    </recommendedName>
</protein>
<dbReference type="KEGG" id="dvi:6627129"/>
<dbReference type="InterPro" id="IPR020456">
    <property type="entry name" value="Acylphosphatase"/>
</dbReference>
<keyword evidence="3 5" id="KW-0378">Hydrolase</keyword>
<comment type="catalytic activity">
    <reaction evidence="4 5 6">
        <text>an acyl phosphate + H2O = a carboxylate + phosphate + H(+)</text>
        <dbReference type="Rhea" id="RHEA:14965"/>
        <dbReference type="ChEBI" id="CHEBI:15377"/>
        <dbReference type="ChEBI" id="CHEBI:15378"/>
        <dbReference type="ChEBI" id="CHEBI:29067"/>
        <dbReference type="ChEBI" id="CHEBI:43474"/>
        <dbReference type="ChEBI" id="CHEBI:59918"/>
        <dbReference type="EC" id="3.6.1.7"/>
    </reaction>
</comment>
<feature type="active site" evidence="5">
    <location>
        <position position="43"/>
    </location>
</feature>
<name>B4LNS0_DROVI</name>
<dbReference type="Gene3D" id="3.30.70.100">
    <property type="match status" value="1"/>
</dbReference>
<dbReference type="PROSITE" id="PS00151">
    <property type="entry name" value="ACYLPHOSPHATASE_2"/>
    <property type="match status" value="1"/>
</dbReference>
<dbReference type="Proteomes" id="UP000008792">
    <property type="component" value="Unassembled WGS sequence"/>
</dbReference>
<dbReference type="GO" id="GO:0003998">
    <property type="term" value="F:acylphosphatase activity"/>
    <property type="evidence" value="ECO:0007669"/>
    <property type="project" value="UniProtKB-EC"/>
</dbReference>
<evidence type="ECO:0000256" key="2">
    <source>
        <dbReference type="ARBA" id="ARBA00012150"/>
    </source>
</evidence>
<dbReference type="Pfam" id="PF00708">
    <property type="entry name" value="Acylphosphatase"/>
    <property type="match status" value="1"/>
</dbReference>
<evidence type="ECO:0000313" key="10">
    <source>
        <dbReference type="Proteomes" id="UP000008792"/>
    </source>
</evidence>
<feature type="active site" evidence="5">
    <location>
        <position position="25"/>
    </location>
</feature>
<reference evidence="9 10" key="1">
    <citation type="journal article" date="2007" name="Nature">
        <title>Evolution of genes and genomes on the Drosophila phylogeny.</title>
        <authorList>
            <consortium name="Drosophila 12 Genomes Consortium"/>
            <person name="Clark A.G."/>
            <person name="Eisen M.B."/>
            <person name="Smith D.R."/>
            <person name="Bergman C.M."/>
            <person name="Oliver B."/>
            <person name="Markow T.A."/>
            <person name="Kaufman T.C."/>
            <person name="Kellis M."/>
            <person name="Gelbart W."/>
            <person name="Iyer V.N."/>
            <person name="Pollard D.A."/>
            <person name="Sackton T.B."/>
            <person name="Larracuente A.M."/>
            <person name="Singh N.D."/>
            <person name="Abad J.P."/>
            <person name="Abt D.N."/>
            <person name="Adryan B."/>
            <person name="Aguade M."/>
            <person name="Akashi H."/>
            <person name="Anderson W.W."/>
            <person name="Aquadro C.F."/>
            <person name="Ardell D.H."/>
            <person name="Arguello R."/>
            <person name="Artieri C.G."/>
            <person name="Barbash D.A."/>
            <person name="Barker D."/>
            <person name="Barsanti P."/>
            <person name="Batterham P."/>
            <person name="Batzoglou S."/>
            <person name="Begun D."/>
            <person name="Bhutkar A."/>
            <person name="Blanco E."/>
            <person name="Bosak S.A."/>
            <person name="Bradley R.K."/>
            <person name="Brand A.D."/>
            <person name="Brent M.R."/>
            <person name="Brooks A.N."/>
            <person name="Brown R.H."/>
            <person name="Butlin R.K."/>
            <person name="Caggese C."/>
            <person name="Calvi B.R."/>
            <person name="Bernardo de Carvalho A."/>
            <person name="Caspi A."/>
            <person name="Castrezana S."/>
            <person name="Celniker S.E."/>
            <person name="Chang J.L."/>
            <person name="Chapple C."/>
            <person name="Chatterji S."/>
            <person name="Chinwalla A."/>
            <person name="Civetta A."/>
            <person name="Clifton S.W."/>
            <person name="Comeron J.M."/>
            <person name="Costello J.C."/>
            <person name="Coyne J.A."/>
            <person name="Daub J."/>
            <person name="David R.G."/>
            <person name="Delcher A.L."/>
            <person name="Delehaunty K."/>
            <person name="Do C.B."/>
            <person name="Ebling H."/>
            <person name="Edwards K."/>
            <person name="Eickbush T."/>
            <person name="Evans J.D."/>
            <person name="Filipski A."/>
            <person name="Findeiss S."/>
            <person name="Freyhult E."/>
            <person name="Fulton L."/>
            <person name="Fulton R."/>
            <person name="Garcia A.C."/>
            <person name="Gardiner A."/>
            <person name="Garfield D.A."/>
            <person name="Garvin B.E."/>
            <person name="Gibson G."/>
            <person name="Gilbert D."/>
            <person name="Gnerre S."/>
            <person name="Godfrey J."/>
            <person name="Good R."/>
            <person name="Gotea V."/>
            <person name="Gravely B."/>
            <person name="Greenberg A.J."/>
            <person name="Griffiths-Jones S."/>
            <person name="Gross S."/>
            <person name="Guigo R."/>
            <person name="Gustafson E.A."/>
            <person name="Haerty W."/>
            <person name="Hahn M.W."/>
            <person name="Halligan D.L."/>
            <person name="Halpern A.L."/>
            <person name="Halter G.M."/>
            <person name="Han M.V."/>
            <person name="Heger A."/>
            <person name="Hillier L."/>
            <person name="Hinrichs A.S."/>
            <person name="Holmes I."/>
            <person name="Hoskins R.A."/>
            <person name="Hubisz M.J."/>
            <person name="Hultmark D."/>
            <person name="Huntley M.A."/>
            <person name="Jaffe D.B."/>
            <person name="Jagadeeshan S."/>
            <person name="Jeck W.R."/>
            <person name="Johnson J."/>
            <person name="Jones C.D."/>
            <person name="Jordan W.C."/>
            <person name="Karpen G.H."/>
            <person name="Kataoka E."/>
            <person name="Keightley P.D."/>
            <person name="Kheradpour P."/>
            <person name="Kirkness E.F."/>
            <person name="Koerich L.B."/>
            <person name="Kristiansen K."/>
            <person name="Kudrna D."/>
            <person name="Kulathinal R.J."/>
            <person name="Kumar S."/>
            <person name="Kwok R."/>
            <person name="Lander E."/>
            <person name="Langley C.H."/>
            <person name="Lapoint R."/>
            <person name="Lazzaro B.P."/>
            <person name="Lee S.J."/>
            <person name="Levesque L."/>
            <person name="Li R."/>
            <person name="Lin C.F."/>
            <person name="Lin M.F."/>
            <person name="Lindblad-Toh K."/>
            <person name="Llopart A."/>
            <person name="Long M."/>
            <person name="Low L."/>
            <person name="Lozovsky E."/>
            <person name="Lu J."/>
            <person name="Luo M."/>
            <person name="Machado C.A."/>
            <person name="Makalowski W."/>
            <person name="Marzo M."/>
            <person name="Matsuda M."/>
            <person name="Matzkin L."/>
            <person name="McAllister B."/>
            <person name="McBride C.S."/>
            <person name="McKernan B."/>
            <person name="McKernan K."/>
            <person name="Mendez-Lago M."/>
            <person name="Minx P."/>
            <person name="Mollenhauer M.U."/>
            <person name="Montooth K."/>
            <person name="Mount S.M."/>
            <person name="Mu X."/>
            <person name="Myers E."/>
            <person name="Negre B."/>
            <person name="Newfeld S."/>
            <person name="Nielsen R."/>
            <person name="Noor M.A."/>
            <person name="O'Grady P."/>
            <person name="Pachter L."/>
            <person name="Papaceit M."/>
            <person name="Parisi M.J."/>
            <person name="Parisi M."/>
            <person name="Parts L."/>
            <person name="Pedersen J.S."/>
            <person name="Pesole G."/>
            <person name="Phillippy A.M."/>
            <person name="Ponting C.P."/>
            <person name="Pop M."/>
            <person name="Porcelli D."/>
            <person name="Powell J.R."/>
            <person name="Prohaska S."/>
            <person name="Pruitt K."/>
            <person name="Puig M."/>
            <person name="Quesneville H."/>
            <person name="Ram K.R."/>
            <person name="Rand D."/>
            <person name="Rasmussen M.D."/>
            <person name="Reed L.K."/>
            <person name="Reenan R."/>
            <person name="Reily A."/>
            <person name="Remington K.A."/>
            <person name="Rieger T.T."/>
            <person name="Ritchie M.G."/>
            <person name="Robin C."/>
            <person name="Rogers Y.H."/>
            <person name="Rohde C."/>
            <person name="Rozas J."/>
            <person name="Rubenfield M.J."/>
            <person name="Ruiz A."/>
            <person name="Russo S."/>
            <person name="Salzberg S.L."/>
            <person name="Sanchez-Gracia A."/>
            <person name="Saranga D.J."/>
            <person name="Sato H."/>
            <person name="Schaeffer S.W."/>
            <person name="Schatz M.C."/>
            <person name="Schlenke T."/>
            <person name="Schwartz R."/>
            <person name="Segarra C."/>
            <person name="Singh R.S."/>
            <person name="Sirot L."/>
            <person name="Sirota M."/>
            <person name="Sisneros N.B."/>
            <person name="Smith C.D."/>
            <person name="Smith T.F."/>
            <person name="Spieth J."/>
            <person name="Stage D.E."/>
            <person name="Stark A."/>
            <person name="Stephan W."/>
            <person name="Strausberg R.L."/>
            <person name="Strempel S."/>
            <person name="Sturgill D."/>
            <person name="Sutton G."/>
            <person name="Sutton G.G."/>
            <person name="Tao W."/>
            <person name="Teichmann S."/>
            <person name="Tobari Y.N."/>
            <person name="Tomimura Y."/>
            <person name="Tsolas J.M."/>
            <person name="Valente V.L."/>
            <person name="Venter E."/>
            <person name="Venter J.C."/>
            <person name="Vicario S."/>
            <person name="Vieira F.G."/>
            <person name="Vilella A.J."/>
            <person name="Villasante A."/>
            <person name="Walenz B."/>
            <person name="Wang J."/>
            <person name="Wasserman M."/>
            <person name="Watts T."/>
            <person name="Wilson D."/>
            <person name="Wilson R.K."/>
            <person name="Wing R.A."/>
            <person name="Wolfner M.F."/>
            <person name="Wong A."/>
            <person name="Wong G.K."/>
            <person name="Wu C.I."/>
            <person name="Wu G."/>
            <person name="Yamamoto D."/>
            <person name="Yang H.P."/>
            <person name="Yang S.P."/>
            <person name="Yorke J.A."/>
            <person name="Yoshida K."/>
            <person name="Zdobnov E."/>
            <person name="Zhang P."/>
            <person name="Zhang Y."/>
            <person name="Zimin A.V."/>
            <person name="Baldwin J."/>
            <person name="Abdouelleil A."/>
            <person name="Abdulkadir J."/>
            <person name="Abebe A."/>
            <person name="Abera B."/>
            <person name="Abreu J."/>
            <person name="Acer S.C."/>
            <person name="Aftuck L."/>
            <person name="Alexander A."/>
            <person name="An P."/>
            <person name="Anderson E."/>
            <person name="Anderson S."/>
            <person name="Arachi H."/>
            <person name="Azer M."/>
            <person name="Bachantsang P."/>
            <person name="Barry A."/>
            <person name="Bayul T."/>
            <person name="Berlin A."/>
            <person name="Bessette D."/>
            <person name="Bloom T."/>
            <person name="Blye J."/>
            <person name="Boguslavskiy L."/>
            <person name="Bonnet C."/>
            <person name="Boukhgalter B."/>
            <person name="Bourzgui I."/>
            <person name="Brown A."/>
            <person name="Cahill P."/>
            <person name="Channer S."/>
            <person name="Cheshatsang Y."/>
            <person name="Chuda L."/>
            <person name="Citroen M."/>
            <person name="Collymore A."/>
            <person name="Cooke P."/>
            <person name="Costello M."/>
            <person name="D'Aco K."/>
            <person name="Daza R."/>
            <person name="De Haan G."/>
            <person name="DeGray S."/>
            <person name="DeMaso C."/>
            <person name="Dhargay N."/>
            <person name="Dooley K."/>
            <person name="Dooley E."/>
            <person name="Doricent M."/>
            <person name="Dorje P."/>
            <person name="Dorjee K."/>
            <person name="Dupes A."/>
            <person name="Elong R."/>
            <person name="Falk J."/>
            <person name="Farina A."/>
            <person name="Faro S."/>
            <person name="Ferguson D."/>
            <person name="Fisher S."/>
            <person name="Foley C.D."/>
            <person name="Franke A."/>
            <person name="Friedrich D."/>
            <person name="Gadbois L."/>
            <person name="Gearin G."/>
            <person name="Gearin C.R."/>
            <person name="Giannoukos G."/>
            <person name="Goode T."/>
            <person name="Graham J."/>
            <person name="Grandbois E."/>
            <person name="Grewal S."/>
            <person name="Gyaltsen K."/>
            <person name="Hafez N."/>
            <person name="Hagos B."/>
            <person name="Hall J."/>
            <person name="Henson C."/>
            <person name="Hollinger A."/>
            <person name="Honan T."/>
            <person name="Huard M.D."/>
            <person name="Hughes L."/>
            <person name="Hurhula B."/>
            <person name="Husby M.E."/>
            <person name="Kamat A."/>
            <person name="Kanga B."/>
            <person name="Kashin S."/>
            <person name="Khazanovich D."/>
            <person name="Kisner P."/>
            <person name="Lance K."/>
            <person name="Lara M."/>
            <person name="Lee W."/>
            <person name="Lennon N."/>
            <person name="Letendre F."/>
            <person name="LeVine R."/>
            <person name="Lipovsky A."/>
            <person name="Liu X."/>
            <person name="Liu J."/>
            <person name="Liu S."/>
            <person name="Lokyitsang T."/>
            <person name="Lokyitsang Y."/>
            <person name="Lubonja R."/>
            <person name="Lui A."/>
            <person name="MacDonald P."/>
            <person name="Magnisalis V."/>
            <person name="Maru K."/>
            <person name="Matthews C."/>
            <person name="McCusker W."/>
            <person name="McDonough S."/>
            <person name="Mehta T."/>
            <person name="Meldrim J."/>
            <person name="Meneus L."/>
            <person name="Mihai O."/>
            <person name="Mihalev A."/>
            <person name="Mihova T."/>
            <person name="Mittelman R."/>
            <person name="Mlenga V."/>
            <person name="Montmayeur A."/>
            <person name="Mulrain L."/>
            <person name="Navidi A."/>
            <person name="Naylor J."/>
            <person name="Negash T."/>
            <person name="Nguyen T."/>
            <person name="Nguyen N."/>
            <person name="Nicol R."/>
            <person name="Norbu C."/>
            <person name="Norbu N."/>
            <person name="Novod N."/>
            <person name="O'Neill B."/>
            <person name="Osman S."/>
            <person name="Markiewicz E."/>
            <person name="Oyono O.L."/>
            <person name="Patti C."/>
            <person name="Phunkhang P."/>
            <person name="Pierre F."/>
            <person name="Priest M."/>
            <person name="Raghuraman S."/>
            <person name="Rege F."/>
            <person name="Reyes R."/>
            <person name="Rise C."/>
            <person name="Rogov P."/>
            <person name="Ross K."/>
            <person name="Ryan E."/>
            <person name="Settipalli S."/>
            <person name="Shea T."/>
            <person name="Sherpa N."/>
            <person name="Shi L."/>
            <person name="Shih D."/>
            <person name="Sparrow T."/>
            <person name="Spaulding J."/>
            <person name="Stalker J."/>
            <person name="Stange-Thomann N."/>
            <person name="Stavropoulos S."/>
            <person name="Stone C."/>
            <person name="Strader C."/>
            <person name="Tesfaye S."/>
            <person name="Thomson T."/>
            <person name="Thoulutsang Y."/>
            <person name="Thoulutsang D."/>
            <person name="Topham K."/>
            <person name="Topping I."/>
            <person name="Tsamla T."/>
            <person name="Vassiliev H."/>
            <person name="Vo A."/>
            <person name="Wangchuk T."/>
            <person name="Wangdi T."/>
            <person name="Weiand M."/>
            <person name="Wilkinson J."/>
            <person name="Wilson A."/>
            <person name="Yadav S."/>
            <person name="Young G."/>
            <person name="Yu Q."/>
            <person name="Zembek L."/>
            <person name="Zhong D."/>
            <person name="Zimmer A."/>
            <person name="Zwirko Z."/>
            <person name="Jaffe D.B."/>
            <person name="Alvarez P."/>
            <person name="Brockman W."/>
            <person name="Butler J."/>
            <person name="Chin C."/>
            <person name="Gnerre S."/>
            <person name="Grabherr M."/>
            <person name="Kleber M."/>
            <person name="Mauceli E."/>
            <person name="MacCallum I."/>
        </authorList>
    </citation>
    <scope>NUCLEOTIDE SEQUENCE [LARGE SCALE GENOMIC DNA]</scope>
    <source>
        <strain evidence="10">Tucson 15010-1051.87</strain>
    </source>
</reference>
<dbReference type="eggNOG" id="KOG3360">
    <property type="taxonomic scope" value="Eukaryota"/>
</dbReference>
<evidence type="ECO:0000259" key="8">
    <source>
        <dbReference type="PROSITE" id="PS51160"/>
    </source>
</evidence>
<gene>
    <name evidence="9" type="primary">Dvir\GJ21038</name>
    <name evidence="9" type="ORF">Dvir_GJ21038</name>
</gene>
<dbReference type="AlphaFoldDB" id="B4LNS0"/>
<dbReference type="PROSITE" id="PS51160">
    <property type="entry name" value="ACYLPHOSPHATASE_3"/>
    <property type="match status" value="1"/>
</dbReference>
<dbReference type="InterPro" id="IPR001792">
    <property type="entry name" value="Acylphosphatase-like_dom"/>
</dbReference>
<evidence type="ECO:0000256" key="4">
    <source>
        <dbReference type="ARBA" id="ARBA00047645"/>
    </source>
</evidence>
<sequence length="111" mass="12676">MQTPEDQIFTCGFEVFGEVQGVRMRKATRSLALANGVRGWVMNTDRGTVTGELEGTLPKVNELKFWLLCFGSEKAVIERAEFTPTKEIPVHSFDSFTIRYHPDRREEPQLV</sequence>
<evidence type="ECO:0000256" key="7">
    <source>
        <dbReference type="RuleBase" id="RU004168"/>
    </source>
</evidence>
<dbReference type="InParanoid" id="B4LNS0"/>
<dbReference type="PANTHER" id="PTHR10029:SF3">
    <property type="entry name" value="ACYLPHOSPHATASE-RELATED"/>
    <property type="match status" value="1"/>
</dbReference>
<comment type="similarity">
    <text evidence="1 7">Belongs to the acylphosphatase family.</text>
</comment>
<evidence type="ECO:0000256" key="3">
    <source>
        <dbReference type="ARBA" id="ARBA00022801"/>
    </source>
</evidence>
<organism evidence="9 10">
    <name type="scientific">Drosophila virilis</name>
    <name type="common">Fruit fly</name>
    <dbReference type="NCBI Taxonomy" id="7244"/>
    <lineage>
        <taxon>Eukaryota</taxon>
        <taxon>Metazoa</taxon>
        <taxon>Ecdysozoa</taxon>
        <taxon>Arthropoda</taxon>
        <taxon>Hexapoda</taxon>
        <taxon>Insecta</taxon>
        <taxon>Pterygota</taxon>
        <taxon>Neoptera</taxon>
        <taxon>Endopterygota</taxon>
        <taxon>Diptera</taxon>
        <taxon>Brachycera</taxon>
        <taxon>Muscomorpha</taxon>
        <taxon>Ephydroidea</taxon>
        <taxon>Drosophilidae</taxon>
        <taxon>Drosophila</taxon>
    </lineage>
</organism>
<proteinExistence type="inferred from homology"/>
<dbReference type="PRINTS" id="PR00112">
    <property type="entry name" value="ACYLPHPHTASE"/>
</dbReference>
<keyword evidence="10" id="KW-1185">Reference proteome</keyword>
<evidence type="ECO:0000313" key="9">
    <source>
        <dbReference type="EMBL" id="EDW60140.1"/>
    </source>
</evidence>
<feature type="domain" description="Acylphosphatase-like" evidence="8">
    <location>
        <begin position="10"/>
        <end position="100"/>
    </location>
</feature>
<dbReference type="EMBL" id="CH940648">
    <property type="protein sequence ID" value="EDW60140.1"/>
    <property type="molecule type" value="Genomic_DNA"/>
</dbReference>
<accession>B4LNS0</accession>
<dbReference type="OMA" id="NQVRGWV"/>